<dbReference type="EMBL" id="LNQB01000077">
    <property type="protein sequence ID" value="OAP43541.1"/>
    <property type="molecule type" value="Genomic_DNA"/>
</dbReference>
<dbReference type="SUPFAM" id="SSF52540">
    <property type="entry name" value="P-loop containing nucleoside triphosphate hydrolases"/>
    <property type="match status" value="1"/>
</dbReference>
<dbReference type="Pfam" id="PF19993">
    <property type="entry name" value="DO-GTPase2"/>
    <property type="match status" value="1"/>
</dbReference>
<dbReference type="Proteomes" id="UP000078507">
    <property type="component" value="Unassembled WGS sequence"/>
</dbReference>
<dbReference type="STRING" id="36856.ATB98_24455"/>
<proteinExistence type="predicted"/>
<comment type="caution">
    <text evidence="2">The sequence shown here is derived from an EMBL/GenBank/DDBJ whole genome shotgun (WGS) entry which is preliminary data.</text>
</comment>
<dbReference type="AlphaFoldDB" id="A0A178Y7T9"/>
<feature type="domain" description="Double-GTPase 2" evidence="1">
    <location>
        <begin position="72"/>
        <end position="289"/>
    </location>
</feature>
<protein>
    <recommendedName>
        <fullName evidence="1">Double-GTPase 2 domain-containing protein</fullName>
    </recommendedName>
</protein>
<name>A0A178Y7T9_SINSA</name>
<keyword evidence="3" id="KW-1185">Reference proteome</keyword>
<organism evidence="2 3">
    <name type="scientific">Sinorhizobium saheli</name>
    <dbReference type="NCBI Taxonomy" id="36856"/>
    <lineage>
        <taxon>Bacteria</taxon>
        <taxon>Pseudomonadati</taxon>
        <taxon>Pseudomonadota</taxon>
        <taxon>Alphaproteobacteria</taxon>
        <taxon>Hyphomicrobiales</taxon>
        <taxon>Rhizobiaceae</taxon>
        <taxon>Sinorhizobium/Ensifer group</taxon>
        <taxon>Sinorhizobium</taxon>
    </lineage>
</organism>
<evidence type="ECO:0000259" key="1">
    <source>
        <dbReference type="Pfam" id="PF19993"/>
    </source>
</evidence>
<dbReference type="InterPro" id="IPR045528">
    <property type="entry name" value="DO-GTPase2"/>
</dbReference>
<evidence type="ECO:0000313" key="3">
    <source>
        <dbReference type="Proteomes" id="UP000078507"/>
    </source>
</evidence>
<gene>
    <name evidence="2" type="ORF">ATB98_24455</name>
</gene>
<evidence type="ECO:0000313" key="2">
    <source>
        <dbReference type="EMBL" id="OAP43541.1"/>
    </source>
</evidence>
<dbReference type="OrthoDB" id="9758568at2"/>
<dbReference type="InterPro" id="IPR027417">
    <property type="entry name" value="P-loop_NTPase"/>
</dbReference>
<dbReference type="Gene3D" id="3.40.50.300">
    <property type="entry name" value="P-loop containing nucleotide triphosphate hydrolases"/>
    <property type="match status" value="1"/>
</dbReference>
<accession>A0A178Y7T9</accession>
<dbReference type="RefSeq" id="WP_066875895.1">
    <property type="nucleotide sequence ID" value="NZ_LNQB01000077.1"/>
</dbReference>
<reference evidence="2 3" key="1">
    <citation type="submission" date="2015-11" db="EMBL/GenBank/DDBJ databases">
        <title>Ensifer anhuiense sp. nov., an effective nitrogen fixation bacterium with Glycine soja.</title>
        <authorList>
            <person name="Yan H."/>
            <person name="Chen W."/>
        </authorList>
    </citation>
    <scope>NUCLEOTIDE SEQUENCE [LARGE SCALE GENOMIC DNA]</scope>
    <source>
        <strain evidence="2 3">LMG 7837</strain>
    </source>
</reference>
<sequence length="317" mass="33654">MTECSRSSCFAPDSTCDLGHLDLSKCPAWKAQNQAEAEQGSAASDELLLPWSGSALGLVDVGFIAGRTKPLIVGIAGPQNAGKTTLLAAWYLLVGRGLEGSGRRFAGSYSLAGWEAVAGALRWTPGHQPAFPPHTSSRGGRAPGLLHLAFRDANGESRDYLFADAPGEWYQKWALNRDGVDSEGARWVAEHADVFLLIADREALSGQNRGSARGSLQLLAHRLAAERAGRPVALVWTKSDVAISPEMEKAVHDAVIKAMPDAMEFSVSIAPGIDGGSDKGQGFLELLGWTLDARRKRVSLPPNSATSSDPVFVLGAR</sequence>